<dbReference type="RefSeq" id="WP_169680631.1">
    <property type="nucleotide sequence ID" value="NZ_JABBNU010000005.1"/>
</dbReference>
<dbReference type="AlphaFoldDB" id="A0A848J2M0"/>
<reference evidence="3 4" key="1">
    <citation type="submission" date="2020-04" db="EMBL/GenBank/DDBJ databases">
        <title>Flammeovirgaceae bacterium KN852 isolated from deep sea.</title>
        <authorList>
            <person name="Zhang D.-C."/>
        </authorList>
    </citation>
    <scope>NUCLEOTIDE SEQUENCE [LARGE SCALE GENOMIC DNA]</scope>
    <source>
        <strain evidence="3 4">KN852</strain>
    </source>
</reference>
<sequence length="242" mass="26023">MKNFVPLFWLCLISFIWACDDTSCIDGEGPIVTENLELDDISSFNLEGSFDVVVSQGTNQNIVAEGYPNIISALNTRVSNGHWDINFRERCVRSLRLTIFITVPDLKAIKLTGSGSISVNDFDLEGESFNVDLIGSGDILLNELNGLSSVSSFIEGSGNINFLKLVDGIDTESVYILGSGNCKGFNIEGDHVNAKLEGSGNIEVTANIILDAIIEGSGNIYYKGSPQINSSIIGSGEIINSN</sequence>
<proteinExistence type="predicted"/>
<feature type="domain" description="Putative auto-transporter adhesin head GIN" evidence="2">
    <location>
        <begin position="46"/>
        <end position="226"/>
    </location>
</feature>
<dbReference type="Pfam" id="PF10988">
    <property type="entry name" value="DUF2807"/>
    <property type="match status" value="1"/>
</dbReference>
<feature type="signal peptide" evidence="1">
    <location>
        <begin position="1"/>
        <end position="18"/>
    </location>
</feature>
<protein>
    <submittedName>
        <fullName evidence="3">DUF2807 domain-containing protein</fullName>
    </submittedName>
</protein>
<dbReference type="InterPro" id="IPR021255">
    <property type="entry name" value="DUF2807"/>
</dbReference>
<gene>
    <name evidence="3" type="ORF">HH304_09175</name>
</gene>
<dbReference type="EMBL" id="JABBNU010000005">
    <property type="protein sequence ID" value="NMM48569.1"/>
    <property type="molecule type" value="Genomic_DNA"/>
</dbReference>
<keyword evidence="4" id="KW-1185">Reference proteome</keyword>
<comment type="caution">
    <text evidence="3">The sequence shown here is derived from an EMBL/GenBank/DDBJ whole genome shotgun (WGS) entry which is preliminary data.</text>
</comment>
<organism evidence="3 4">
    <name type="scientific">Marinigracilibium pacificum</name>
    <dbReference type="NCBI Taxonomy" id="2729599"/>
    <lineage>
        <taxon>Bacteria</taxon>
        <taxon>Pseudomonadati</taxon>
        <taxon>Bacteroidota</taxon>
        <taxon>Cytophagia</taxon>
        <taxon>Cytophagales</taxon>
        <taxon>Flammeovirgaceae</taxon>
        <taxon>Marinigracilibium</taxon>
    </lineage>
</organism>
<evidence type="ECO:0000313" key="3">
    <source>
        <dbReference type="EMBL" id="NMM48569.1"/>
    </source>
</evidence>
<dbReference type="Proteomes" id="UP000559010">
    <property type="component" value="Unassembled WGS sequence"/>
</dbReference>
<name>A0A848J2M0_9BACT</name>
<feature type="chain" id="PRO_5032353239" evidence="1">
    <location>
        <begin position="19"/>
        <end position="242"/>
    </location>
</feature>
<dbReference type="Gene3D" id="2.160.20.120">
    <property type="match status" value="1"/>
</dbReference>
<accession>A0A848J2M0</accession>
<keyword evidence="1" id="KW-0732">Signal</keyword>
<evidence type="ECO:0000259" key="2">
    <source>
        <dbReference type="Pfam" id="PF10988"/>
    </source>
</evidence>
<evidence type="ECO:0000313" key="4">
    <source>
        <dbReference type="Proteomes" id="UP000559010"/>
    </source>
</evidence>
<evidence type="ECO:0000256" key="1">
    <source>
        <dbReference type="SAM" id="SignalP"/>
    </source>
</evidence>